<dbReference type="InterPro" id="IPR037138">
    <property type="entry name" value="His_deacetylse_dom_sf"/>
</dbReference>
<dbReference type="Proteomes" id="UP001596087">
    <property type="component" value="Unassembled WGS sequence"/>
</dbReference>
<evidence type="ECO:0000313" key="8">
    <source>
        <dbReference type="Proteomes" id="UP001596087"/>
    </source>
</evidence>
<evidence type="ECO:0000256" key="3">
    <source>
        <dbReference type="ARBA" id="ARBA00022723"/>
    </source>
</evidence>
<evidence type="ECO:0000256" key="2">
    <source>
        <dbReference type="ARBA" id="ARBA00005947"/>
    </source>
</evidence>
<dbReference type="PANTHER" id="PTHR10625:SF17">
    <property type="entry name" value="HISTONE DEACETYLASE 8"/>
    <property type="match status" value="1"/>
</dbReference>
<organism evidence="7 8">
    <name type="scientific">Nocardioides taihuensis</name>
    <dbReference type="NCBI Taxonomy" id="1835606"/>
    <lineage>
        <taxon>Bacteria</taxon>
        <taxon>Bacillati</taxon>
        <taxon>Actinomycetota</taxon>
        <taxon>Actinomycetes</taxon>
        <taxon>Propionibacteriales</taxon>
        <taxon>Nocardioidaceae</taxon>
        <taxon>Nocardioides</taxon>
    </lineage>
</organism>
<dbReference type="PRINTS" id="PR01270">
    <property type="entry name" value="HDASUPER"/>
</dbReference>
<evidence type="ECO:0000259" key="6">
    <source>
        <dbReference type="Pfam" id="PF00850"/>
    </source>
</evidence>
<feature type="domain" description="Histone deacetylase" evidence="6">
    <location>
        <begin position="37"/>
        <end position="354"/>
    </location>
</feature>
<evidence type="ECO:0000313" key="7">
    <source>
        <dbReference type="EMBL" id="MFC5175466.1"/>
    </source>
</evidence>
<dbReference type="Pfam" id="PF00850">
    <property type="entry name" value="Hist_deacetyl"/>
    <property type="match status" value="1"/>
</dbReference>
<dbReference type="SUPFAM" id="SSF52768">
    <property type="entry name" value="Arginase/deacetylase"/>
    <property type="match status" value="1"/>
</dbReference>
<proteinExistence type="inferred from homology"/>
<dbReference type="CDD" id="cd10001">
    <property type="entry name" value="HDAC_classII_APAH"/>
    <property type="match status" value="1"/>
</dbReference>
<dbReference type="InterPro" id="IPR000286">
    <property type="entry name" value="HDACs"/>
</dbReference>
<dbReference type="EMBL" id="JBHSKD010000002">
    <property type="protein sequence ID" value="MFC5175466.1"/>
    <property type="molecule type" value="Genomic_DNA"/>
</dbReference>
<dbReference type="InterPro" id="IPR023801">
    <property type="entry name" value="His_deacetylse_dom"/>
</dbReference>
<evidence type="ECO:0000256" key="4">
    <source>
        <dbReference type="ARBA" id="ARBA00022801"/>
    </source>
</evidence>
<gene>
    <name evidence="7" type="ORF">ACFPGP_02200</name>
</gene>
<dbReference type="InterPro" id="IPR023696">
    <property type="entry name" value="Ureohydrolase_dom_sf"/>
</dbReference>
<protein>
    <submittedName>
        <fullName evidence="7">Histone deacetylase family protein</fullName>
    </submittedName>
</protein>
<reference evidence="8" key="1">
    <citation type="journal article" date="2019" name="Int. J. Syst. Evol. Microbiol.">
        <title>The Global Catalogue of Microorganisms (GCM) 10K type strain sequencing project: providing services to taxonomists for standard genome sequencing and annotation.</title>
        <authorList>
            <consortium name="The Broad Institute Genomics Platform"/>
            <consortium name="The Broad Institute Genome Sequencing Center for Infectious Disease"/>
            <person name="Wu L."/>
            <person name="Ma J."/>
        </authorList>
    </citation>
    <scope>NUCLEOTIDE SEQUENCE [LARGE SCALE GENOMIC DNA]</scope>
    <source>
        <strain evidence="8">DFY41</strain>
    </source>
</reference>
<accession>A0ABW0BFA7</accession>
<comment type="caution">
    <text evidence="7">The sequence shown here is derived from an EMBL/GenBank/DDBJ whole genome shotgun (WGS) entry which is preliminary data.</text>
</comment>
<sequence>MSQSGAARAVPVVWSPTTREHDPRHEVWVGVATDGTEVAARVDTILEALRAEGHVLLEATPQPDEPMLGVHDGELVGFLRGASERWAAGPYAALVGQERVVPYLFPTPAMTAGLPARTATAVHADAGRFAYDTMTLIGPGTWPAARAAVDCALGAVELVLDGEPLAYALSRPPGHHATPTGFGGSCYLNNAAVAAQALRMSGIERVAVVDLDAHHGNGTSAIFYERPDVLYGSVHVDPAAGWFPHYVGHADELGAGPGEGANRNLPLPEGAGDGPWLDAVGTLADWVGAAGCGALVVSLGVDAAADDPESPLEVTAEGYRIAGEFLARTDLPAVVVQEGGYHLPTLGGLVAAYLSGHAT</sequence>
<keyword evidence="4" id="KW-0378">Hydrolase</keyword>
<comment type="similarity">
    <text evidence="2">Belongs to the histone deacetylase family.</text>
</comment>
<comment type="cofactor">
    <cofactor evidence="1">
        <name>Zn(2+)</name>
        <dbReference type="ChEBI" id="CHEBI:29105"/>
    </cofactor>
</comment>
<evidence type="ECO:0000256" key="1">
    <source>
        <dbReference type="ARBA" id="ARBA00001947"/>
    </source>
</evidence>
<evidence type="ECO:0000256" key="5">
    <source>
        <dbReference type="ARBA" id="ARBA00022833"/>
    </source>
</evidence>
<dbReference type="Gene3D" id="3.40.800.20">
    <property type="entry name" value="Histone deacetylase domain"/>
    <property type="match status" value="1"/>
</dbReference>
<dbReference type="PANTHER" id="PTHR10625">
    <property type="entry name" value="HISTONE DEACETYLASE HDAC1-RELATED"/>
    <property type="match status" value="1"/>
</dbReference>
<keyword evidence="5" id="KW-0862">Zinc</keyword>
<keyword evidence="8" id="KW-1185">Reference proteome</keyword>
<dbReference type="RefSeq" id="WP_378586266.1">
    <property type="nucleotide sequence ID" value="NZ_JBHSKD010000002.1"/>
</dbReference>
<keyword evidence="3" id="KW-0479">Metal-binding</keyword>
<name>A0ABW0BFA7_9ACTN</name>